<dbReference type="InterPro" id="IPR039420">
    <property type="entry name" value="WalR-like"/>
</dbReference>
<keyword evidence="7" id="KW-1185">Reference proteome</keyword>
<dbReference type="PANTHER" id="PTHR43214">
    <property type="entry name" value="TWO-COMPONENT RESPONSE REGULATOR"/>
    <property type="match status" value="1"/>
</dbReference>
<protein>
    <submittedName>
        <fullName evidence="6">Response regulator transcription factor</fullName>
    </submittedName>
</protein>
<evidence type="ECO:0000256" key="2">
    <source>
        <dbReference type="ARBA" id="ARBA00023125"/>
    </source>
</evidence>
<dbReference type="SUPFAM" id="SSF46894">
    <property type="entry name" value="C-terminal effector domain of the bipartite response regulators"/>
    <property type="match status" value="1"/>
</dbReference>
<evidence type="ECO:0000256" key="1">
    <source>
        <dbReference type="ARBA" id="ARBA00022553"/>
    </source>
</evidence>
<dbReference type="CDD" id="cd06170">
    <property type="entry name" value="LuxR_C_like"/>
    <property type="match status" value="1"/>
</dbReference>
<dbReference type="PRINTS" id="PR00038">
    <property type="entry name" value="HTHLUXR"/>
</dbReference>
<dbReference type="AlphaFoldDB" id="A0A9X3MY81"/>
<dbReference type="SMART" id="SM00448">
    <property type="entry name" value="REC"/>
    <property type="match status" value="1"/>
</dbReference>
<keyword evidence="2" id="KW-0238">DNA-binding</keyword>
<feature type="domain" description="HTH luxR-type" evidence="4">
    <location>
        <begin position="146"/>
        <end position="211"/>
    </location>
</feature>
<name>A0A9X3MY81_9ACTN</name>
<dbReference type="Pfam" id="PF00196">
    <property type="entry name" value="GerE"/>
    <property type="match status" value="1"/>
</dbReference>
<feature type="modified residue" description="4-aspartylphosphate" evidence="3">
    <location>
        <position position="54"/>
    </location>
</feature>
<dbReference type="RefSeq" id="WP_270042765.1">
    <property type="nucleotide sequence ID" value="NZ_JAPDOD010000025.1"/>
</dbReference>
<dbReference type="InterPro" id="IPR016032">
    <property type="entry name" value="Sig_transdc_resp-reg_C-effctor"/>
</dbReference>
<evidence type="ECO:0000313" key="6">
    <source>
        <dbReference type="EMBL" id="MDA0163520.1"/>
    </source>
</evidence>
<dbReference type="PROSITE" id="PS50043">
    <property type="entry name" value="HTH_LUXR_2"/>
    <property type="match status" value="1"/>
</dbReference>
<dbReference type="InterPro" id="IPR011006">
    <property type="entry name" value="CheY-like_superfamily"/>
</dbReference>
<dbReference type="GO" id="GO:0000160">
    <property type="term" value="P:phosphorelay signal transduction system"/>
    <property type="evidence" value="ECO:0007669"/>
    <property type="project" value="InterPro"/>
</dbReference>
<gene>
    <name evidence="6" type="ORF">OM076_24820</name>
</gene>
<evidence type="ECO:0000259" key="4">
    <source>
        <dbReference type="PROSITE" id="PS50043"/>
    </source>
</evidence>
<dbReference type="InterPro" id="IPR058245">
    <property type="entry name" value="NreC/VraR/RcsB-like_REC"/>
</dbReference>
<reference evidence="6" key="1">
    <citation type="submission" date="2022-10" db="EMBL/GenBank/DDBJ databases">
        <title>The WGS of Solirubrobacter ginsenosidimutans DSM 21036.</title>
        <authorList>
            <person name="Jiang Z."/>
        </authorList>
    </citation>
    <scope>NUCLEOTIDE SEQUENCE</scope>
    <source>
        <strain evidence="6">DSM 21036</strain>
    </source>
</reference>
<dbReference type="Pfam" id="PF00072">
    <property type="entry name" value="Response_reg"/>
    <property type="match status" value="1"/>
</dbReference>
<dbReference type="PROSITE" id="PS50110">
    <property type="entry name" value="RESPONSE_REGULATORY"/>
    <property type="match status" value="1"/>
</dbReference>
<dbReference type="EMBL" id="JAPDOD010000025">
    <property type="protein sequence ID" value="MDA0163520.1"/>
    <property type="molecule type" value="Genomic_DNA"/>
</dbReference>
<feature type="domain" description="Response regulatory" evidence="5">
    <location>
        <begin position="3"/>
        <end position="117"/>
    </location>
</feature>
<evidence type="ECO:0000259" key="5">
    <source>
        <dbReference type="PROSITE" id="PS50110"/>
    </source>
</evidence>
<dbReference type="Gene3D" id="3.40.50.2300">
    <property type="match status" value="1"/>
</dbReference>
<dbReference type="GO" id="GO:0006355">
    <property type="term" value="P:regulation of DNA-templated transcription"/>
    <property type="evidence" value="ECO:0007669"/>
    <property type="project" value="InterPro"/>
</dbReference>
<proteinExistence type="predicted"/>
<comment type="caution">
    <text evidence="6">The sequence shown here is derived from an EMBL/GenBank/DDBJ whole genome shotgun (WGS) entry which is preliminary data.</text>
</comment>
<keyword evidence="1 3" id="KW-0597">Phosphoprotein</keyword>
<evidence type="ECO:0000256" key="3">
    <source>
        <dbReference type="PROSITE-ProRule" id="PRU00169"/>
    </source>
</evidence>
<dbReference type="SMART" id="SM00421">
    <property type="entry name" value="HTH_LUXR"/>
    <property type="match status" value="1"/>
</dbReference>
<dbReference type="InterPro" id="IPR000792">
    <property type="entry name" value="Tscrpt_reg_LuxR_C"/>
</dbReference>
<dbReference type="GO" id="GO:0003677">
    <property type="term" value="F:DNA binding"/>
    <property type="evidence" value="ECO:0007669"/>
    <property type="project" value="UniProtKB-KW"/>
</dbReference>
<dbReference type="CDD" id="cd17535">
    <property type="entry name" value="REC_NarL-like"/>
    <property type="match status" value="1"/>
</dbReference>
<evidence type="ECO:0000313" key="7">
    <source>
        <dbReference type="Proteomes" id="UP001149140"/>
    </source>
</evidence>
<organism evidence="6 7">
    <name type="scientific">Solirubrobacter ginsenosidimutans</name>
    <dbReference type="NCBI Taxonomy" id="490573"/>
    <lineage>
        <taxon>Bacteria</taxon>
        <taxon>Bacillati</taxon>
        <taxon>Actinomycetota</taxon>
        <taxon>Thermoleophilia</taxon>
        <taxon>Solirubrobacterales</taxon>
        <taxon>Solirubrobacteraceae</taxon>
        <taxon>Solirubrobacter</taxon>
    </lineage>
</organism>
<dbReference type="PROSITE" id="PS00622">
    <property type="entry name" value="HTH_LUXR_1"/>
    <property type="match status" value="1"/>
</dbReference>
<accession>A0A9X3MY81</accession>
<dbReference type="Proteomes" id="UP001149140">
    <property type="component" value="Unassembled WGS sequence"/>
</dbReference>
<dbReference type="InterPro" id="IPR001789">
    <property type="entry name" value="Sig_transdc_resp-reg_receiver"/>
</dbReference>
<sequence length="213" mass="22912">MIRVLLVDDNAIVRRGIASLLSDAQGIEVVGEAGDGKQAIELAREVLPDVVCLDVRMPVMDGVAAAGPLSEKAKVLMLSYSEDEQLVTGAIRNGAAGYLVHGRFEPDDLEARIKAVAAGEMVLSPAITPAVFEALRRAPGTENESEELGMGSLTSREREVLNLLARGMSNAAIAEELFITNKTVKNHLSRIYEKIGVHSRAEAIALWLGVRER</sequence>
<dbReference type="SUPFAM" id="SSF52172">
    <property type="entry name" value="CheY-like"/>
    <property type="match status" value="1"/>
</dbReference>
<dbReference type="PANTHER" id="PTHR43214:SF37">
    <property type="entry name" value="TRANSCRIPTIONAL REGULATORY PROTEIN YDFI"/>
    <property type="match status" value="1"/>
</dbReference>